<keyword evidence="3" id="KW-1185">Reference proteome</keyword>
<feature type="compositionally biased region" description="Low complexity" evidence="1">
    <location>
        <begin position="18"/>
        <end position="34"/>
    </location>
</feature>
<feature type="compositionally biased region" description="Low complexity" evidence="1">
    <location>
        <begin position="51"/>
        <end position="70"/>
    </location>
</feature>
<proteinExistence type="predicted"/>
<name>A0A9W9Z954_9CNID</name>
<protein>
    <submittedName>
        <fullName evidence="2">Uncharacterized protein</fullName>
    </submittedName>
</protein>
<sequence length="285" mass="32311">MAHLERKSSQSSRIVKNTVTSTTKTTSTRSQRSASFEKKDVQMFSKQENASMSESSQSRGGSNRSIGSSSANQRSIVTETIGGGKALTEGRRALEHPTTFPDHGDDTESPVMVVQKDKSQVEMPEWMEERKSPETRRRSREILDISYLLKYPKSGRKKDRPDPRRVQYESTIRPEVAKRDKAVISMLSLEDSDDEDDDDEFEEVIIVMDVQRRPIWRRGLERARPEPQKVGVPIEDLLKDLKPPTPKVKRESTPDGHSIDEKIESVERPPAVHEAMDLAGILENL</sequence>
<evidence type="ECO:0000313" key="3">
    <source>
        <dbReference type="Proteomes" id="UP001163046"/>
    </source>
</evidence>
<dbReference type="OrthoDB" id="5985129at2759"/>
<organism evidence="2 3">
    <name type="scientific">Desmophyllum pertusum</name>
    <dbReference type="NCBI Taxonomy" id="174260"/>
    <lineage>
        <taxon>Eukaryota</taxon>
        <taxon>Metazoa</taxon>
        <taxon>Cnidaria</taxon>
        <taxon>Anthozoa</taxon>
        <taxon>Hexacorallia</taxon>
        <taxon>Scleractinia</taxon>
        <taxon>Caryophylliina</taxon>
        <taxon>Caryophylliidae</taxon>
        <taxon>Desmophyllum</taxon>
    </lineage>
</organism>
<gene>
    <name evidence="2" type="ORF">OS493_030131</name>
</gene>
<dbReference type="AlphaFoldDB" id="A0A9W9Z954"/>
<accession>A0A9W9Z954</accession>
<comment type="caution">
    <text evidence="2">The sequence shown here is derived from an EMBL/GenBank/DDBJ whole genome shotgun (WGS) entry which is preliminary data.</text>
</comment>
<feature type="compositionally biased region" description="Basic and acidic residues" evidence="1">
    <location>
        <begin position="127"/>
        <end position="138"/>
    </location>
</feature>
<evidence type="ECO:0000256" key="1">
    <source>
        <dbReference type="SAM" id="MobiDB-lite"/>
    </source>
</evidence>
<dbReference type="Proteomes" id="UP001163046">
    <property type="component" value="Unassembled WGS sequence"/>
</dbReference>
<dbReference type="EMBL" id="MU826381">
    <property type="protein sequence ID" value="KAJ7377317.1"/>
    <property type="molecule type" value="Genomic_DNA"/>
</dbReference>
<feature type="region of interest" description="Disordered" evidence="1">
    <location>
        <begin position="239"/>
        <end position="270"/>
    </location>
</feature>
<feature type="region of interest" description="Disordered" evidence="1">
    <location>
        <begin position="1"/>
        <end position="138"/>
    </location>
</feature>
<reference evidence="2" key="1">
    <citation type="submission" date="2023-01" db="EMBL/GenBank/DDBJ databases">
        <title>Genome assembly of the deep-sea coral Lophelia pertusa.</title>
        <authorList>
            <person name="Herrera S."/>
            <person name="Cordes E."/>
        </authorList>
    </citation>
    <scope>NUCLEOTIDE SEQUENCE</scope>
    <source>
        <strain evidence="2">USNM1676648</strain>
        <tissue evidence="2">Polyp</tissue>
    </source>
</reference>
<evidence type="ECO:0000313" key="2">
    <source>
        <dbReference type="EMBL" id="KAJ7377317.1"/>
    </source>
</evidence>